<feature type="transmembrane region" description="Helical" evidence="1">
    <location>
        <begin position="39"/>
        <end position="60"/>
    </location>
</feature>
<dbReference type="AlphaFoldDB" id="A0A8T0A2N4"/>
<comment type="caution">
    <text evidence="2">The sequence shown here is derived from an EMBL/GenBank/DDBJ whole genome shotgun (WGS) entry which is preliminary data.</text>
</comment>
<proteinExistence type="predicted"/>
<gene>
    <name evidence="2" type="ORF">Mgra_00000205</name>
</gene>
<reference evidence="2" key="1">
    <citation type="journal article" date="2020" name="Ecol. Evol.">
        <title>Genome structure and content of the rice root-knot nematode (Meloidogyne graminicola).</title>
        <authorList>
            <person name="Phan N.T."/>
            <person name="Danchin E.G.J."/>
            <person name="Klopp C."/>
            <person name="Perfus-Barbeoch L."/>
            <person name="Kozlowski D.K."/>
            <person name="Koutsovoulos G.D."/>
            <person name="Lopez-Roques C."/>
            <person name="Bouchez O."/>
            <person name="Zahm M."/>
            <person name="Besnard G."/>
            <person name="Bellafiore S."/>
        </authorList>
    </citation>
    <scope>NUCLEOTIDE SEQUENCE</scope>
    <source>
        <strain evidence="2">VN-18</strain>
    </source>
</reference>
<organism evidence="2 3">
    <name type="scientific">Meloidogyne graminicola</name>
    <dbReference type="NCBI Taxonomy" id="189291"/>
    <lineage>
        <taxon>Eukaryota</taxon>
        <taxon>Metazoa</taxon>
        <taxon>Ecdysozoa</taxon>
        <taxon>Nematoda</taxon>
        <taxon>Chromadorea</taxon>
        <taxon>Rhabditida</taxon>
        <taxon>Tylenchina</taxon>
        <taxon>Tylenchomorpha</taxon>
        <taxon>Tylenchoidea</taxon>
        <taxon>Meloidogynidae</taxon>
        <taxon>Meloidogyninae</taxon>
        <taxon>Meloidogyne</taxon>
    </lineage>
</organism>
<evidence type="ECO:0000313" key="2">
    <source>
        <dbReference type="EMBL" id="KAF7640384.1"/>
    </source>
</evidence>
<dbReference type="Proteomes" id="UP000605970">
    <property type="component" value="Unassembled WGS sequence"/>
</dbReference>
<keyword evidence="1" id="KW-0812">Transmembrane</keyword>
<sequence length="103" mass="12001">MFFINNKNLKINFSVPFYSIFKYFIKFLKLLSSKNNKTFWLIFLYLFIVLCTQDTEGFLLSHRNLFVPFVSSKSASSSSSSSPKIISKIINQIKENKKQKGNN</sequence>
<evidence type="ECO:0000313" key="3">
    <source>
        <dbReference type="Proteomes" id="UP000605970"/>
    </source>
</evidence>
<keyword evidence="1" id="KW-0472">Membrane</keyword>
<keyword evidence="1" id="KW-1133">Transmembrane helix</keyword>
<evidence type="ECO:0000256" key="1">
    <source>
        <dbReference type="SAM" id="Phobius"/>
    </source>
</evidence>
<dbReference type="EMBL" id="JABEBT010000001">
    <property type="protein sequence ID" value="KAF7640384.1"/>
    <property type="molecule type" value="Genomic_DNA"/>
</dbReference>
<name>A0A8T0A2N4_9BILA</name>
<accession>A0A8T0A2N4</accession>
<keyword evidence="3" id="KW-1185">Reference proteome</keyword>
<protein>
    <submittedName>
        <fullName evidence="2">Uncharacterized protein</fullName>
    </submittedName>
</protein>